<evidence type="ECO:0000256" key="2">
    <source>
        <dbReference type="SAM" id="Phobius"/>
    </source>
</evidence>
<keyword evidence="2" id="KW-0472">Membrane</keyword>
<name>A0AAV6VPU9_9ARAC</name>
<keyword evidence="2" id="KW-1133">Transmembrane helix</keyword>
<evidence type="ECO:0000256" key="1">
    <source>
        <dbReference type="SAM" id="MobiDB-lite"/>
    </source>
</evidence>
<dbReference type="AlphaFoldDB" id="A0AAV6VPU9"/>
<keyword evidence="2" id="KW-0812">Transmembrane</keyword>
<evidence type="ECO:0000313" key="4">
    <source>
        <dbReference type="Proteomes" id="UP000827092"/>
    </source>
</evidence>
<proteinExistence type="predicted"/>
<dbReference type="EMBL" id="JAFNEN010000038">
    <property type="protein sequence ID" value="KAG8198619.1"/>
    <property type="molecule type" value="Genomic_DNA"/>
</dbReference>
<comment type="caution">
    <text evidence="3">The sequence shown here is derived from an EMBL/GenBank/DDBJ whole genome shotgun (WGS) entry which is preliminary data.</text>
</comment>
<protein>
    <submittedName>
        <fullName evidence="3">Uncharacterized protein</fullName>
    </submittedName>
</protein>
<organism evidence="3 4">
    <name type="scientific">Oedothorax gibbosus</name>
    <dbReference type="NCBI Taxonomy" id="931172"/>
    <lineage>
        <taxon>Eukaryota</taxon>
        <taxon>Metazoa</taxon>
        <taxon>Ecdysozoa</taxon>
        <taxon>Arthropoda</taxon>
        <taxon>Chelicerata</taxon>
        <taxon>Arachnida</taxon>
        <taxon>Araneae</taxon>
        <taxon>Araneomorphae</taxon>
        <taxon>Entelegynae</taxon>
        <taxon>Araneoidea</taxon>
        <taxon>Linyphiidae</taxon>
        <taxon>Erigoninae</taxon>
        <taxon>Oedothorax</taxon>
    </lineage>
</organism>
<feature type="region of interest" description="Disordered" evidence="1">
    <location>
        <begin position="55"/>
        <end position="86"/>
    </location>
</feature>
<sequence>MSENCFRFRELTRTNPYSLSIGSDIHFTFATGEKTQKRSLAKSCVETDGNRPQQVKFRSKIDQQVNKREDAPTGDHEQSDVSIETSGCRVRDSHSGRGCRLGDGARTWRVGVFDTWRCFGRHCCAKSNAGLSFYFINAFKFDIMTIIIKYFINW</sequence>
<feature type="compositionally biased region" description="Basic and acidic residues" evidence="1">
    <location>
        <begin position="59"/>
        <end position="79"/>
    </location>
</feature>
<evidence type="ECO:0000313" key="3">
    <source>
        <dbReference type="EMBL" id="KAG8198619.1"/>
    </source>
</evidence>
<keyword evidence="4" id="KW-1185">Reference proteome</keyword>
<gene>
    <name evidence="3" type="ORF">JTE90_026516</name>
</gene>
<feature type="transmembrane region" description="Helical" evidence="2">
    <location>
        <begin position="131"/>
        <end position="152"/>
    </location>
</feature>
<dbReference type="Proteomes" id="UP000827092">
    <property type="component" value="Unassembled WGS sequence"/>
</dbReference>
<reference evidence="3 4" key="1">
    <citation type="journal article" date="2022" name="Nat. Ecol. Evol.">
        <title>A masculinizing supergene underlies an exaggerated male reproductive morph in a spider.</title>
        <authorList>
            <person name="Hendrickx F."/>
            <person name="De Corte Z."/>
            <person name="Sonet G."/>
            <person name="Van Belleghem S.M."/>
            <person name="Kostlbacher S."/>
            <person name="Vangestel C."/>
        </authorList>
    </citation>
    <scope>NUCLEOTIDE SEQUENCE [LARGE SCALE GENOMIC DNA]</scope>
    <source>
        <strain evidence="3">W744_W776</strain>
    </source>
</reference>
<accession>A0AAV6VPU9</accession>